<proteinExistence type="predicted"/>
<dbReference type="Pfam" id="PF04371">
    <property type="entry name" value="PAD_porph"/>
    <property type="match status" value="1"/>
</dbReference>
<dbReference type="Proteomes" id="UP000031364">
    <property type="component" value="Unassembled WGS sequence"/>
</dbReference>
<sequence>MARLRFDYSANPWWKWRYTWWLAPELAAFYPAMTELRPPATAAAMARWLSRWRLLPPGVDVDAAAAEITRSAVSIIDIPSAAPSSEHGAPLRLPAEWEPVDRVLVAWPYLFPGLWPFHRSLVRAIAATTPVTVIVPTPLFAAAVALHLPGQTVDYAVARLDDIWIRDYGPLVGVDDAGRRVAVDTRYRPPPAIFTGHDDSFPGRWAGANQLGWRHLPLRLDGGNLWSDGQGTLLTTSLLFHRNRFRGRARVRELLSETFDVHNIIELPPLTGEFTGHVDLVVKPADGETILATEPGRGVNHARRQRIIEILQQAGYRVVKLPYLPAYLNWQVPVWRSYTNALTSNGTVFLPLFDVPEADRAAVRAYQQAMPDHDIVGVPARVPAGSGGTIHCLTMQIPAPSAR</sequence>
<keyword evidence="3" id="KW-1185">Reference proteome</keyword>
<comment type="caution">
    <text evidence="2">The sequence shown here is derived from an EMBL/GenBank/DDBJ whole genome shotgun (WGS) entry which is preliminary data.</text>
</comment>
<keyword evidence="1" id="KW-0378">Hydrolase</keyword>
<dbReference type="RefSeq" id="WP_043669642.1">
    <property type="nucleotide sequence ID" value="NZ_BDCI01000004.1"/>
</dbReference>
<gene>
    <name evidence="2" type="ORF">FG87_13820</name>
</gene>
<dbReference type="PANTHER" id="PTHR31377">
    <property type="entry name" value="AGMATINE DEIMINASE-RELATED"/>
    <property type="match status" value="1"/>
</dbReference>
<dbReference type="SUPFAM" id="SSF55909">
    <property type="entry name" value="Pentein"/>
    <property type="match status" value="1"/>
</dbReference>
<reference evidence="2 3" key="1">
    <citation type="journal article" date="2014" name="Int. J. Syst. Evol. Microbiol.">
        <title>Nocardia vulneris sp. nov., isolated from wounds of human patients in North America.</title>
        <authorList>
            <person name="Lasker B.A."/>
            <person name="Bell M."/>
            <person name="Klenk H.P."/>
            <person name="Sproer C."/>
            <person name="Schumann C."/>
            <person name="Schumann P."/>
            <person name="Brown J.M."/>
        </authorList>
    </citation>
    <scope>NUCLEOTIDE SEQUENCE [LARGE SCALE GENOMIC DNA]</scope>
    <source>
        <strain evidence="2 3">W9851</strain>
    </source>
</reference>
<dbReference type="EMBL" id="JNFP01000014">
    <property type="protein sequence ID" value="KIA64335.1"/>
    <property type="molecule type" value="Genomic_DNA"/>
</dbReference>
<name>A0ABR4ZGU9_9NOCA</name>
<organism evidence="2 3">
    <name type="scientific">Nocardia vulneris</name>
    <dbReference type="NCBI Taxonomy" id="1141657"/>
    <lineage>
        <taxon>Bacteria</taxon>
        <taxon>Bacillati</taxon>
        <taxon>Actinomycetota</taxon>
        <taxon>Actinomycetes</taxon>
        <taxon>Mycobacteriales</taxon>
        <taxon>Nocardiaceae</taxon>
        <taxon>Nocardia</taxon>
    </lineage>
</organism>
<evidence type="ECO:0008006" key="4">
    <source>
        <dbReference type="Google" id="ProtNLM"/>
    </source>
</evidence>
<protein>
    <recommendedName>
        <fullName evidence="4">Agmatine deiminase</fullName>
    </recommendedName>
</protein>
<dbReference type="Gene3D" id="3.75.10.10">
    <property type="entry name" value="L-arginine/glycine Amidinotransferase, Chain A"/>
    <property type="match status" value="1"/>
</dbReference>
<dbReference type="PANTHER" id="PTHR31377:SF0">
    <property type="entry name" value="AGMATINE DEIMINASE-RELATED"/>
    <property type="match status" value="1"/>
</dbReference>
<evidence type="ECO:0000313" key="3">
    <source>
        <dbReference type="Proteomes" id="UP000031364"/>
    </source>
</evidence>
<evidence type="ECO:0000313" key="2">
    <source>
        <dbReference type="EMBL" id="KIA64335.1"/>
    </source>
</evidence>
<accession>A0ABR4ZGU9</accession>
<evidence type="ECO:0000256" key="1">
    <source>
        <dbReference type="ARBA" id="ARBA00022801"/>
    </source>
</evidence>
<dbReference type="InterPro" id="IPR007466">
    <property type="entry name" value="Peptidyl-Arg-deiminase_porph"/>
</dbReference>